<dbReference type="InterPro" id="IPR015168">
    <property type="entry name" value="SsuA/THI5"/>
</dbReference>
<organism evidence="2 3">
    <name type="scientific">Acetobacter suratthaniensis</name>
    <dbReference type="NCBI Taxonomy" id="1502841"/>
    <lineage>
        <taxon>Bacteria</taxon>
        <taxon>Pseudomonadati</taxon>
        <taxon>Pseudomonadota</taxon>
        <taxon>Alphaproteobacteria</taxon>
        <taxon>Acetobacterales</taxon>
        <taxon>Acetobacteraceae</taxon>
        <taxon>Acetobacter</taxon>
    </lineage>
</organism>
<dbReference type="Gene3D" id="3.40.190.10">
    <property type="entry name" value="Periplasmic binding protein-like II"/>
    <property type="match status" value="2"/>
</dbReference>
<accession>A0ABS3LP50</accession>
<sequence length="328" mass="34223">MKQNTRDFSPAVRRVRRRGVGLVVAAGLCLSAFGAGVAYAEPELIVADQKGQQKALMQAAGVDHTTGYHIRWVEFDAAAPLLQALGAGAVDTGIVGDGPFVFAWGAGLDVKAVWQVPQHQPGRATAVVAVEGSPLTTPAQLSGKRIATGRGSIGHLLLLRLLATGAIPAPAPELVFLLPVQAKAALDTGRVDAWSTWEPYVSLAVVGGHGHVVADAQGLMPNDGFFVASTAALAAKPTILADFYHRMTAAYGWGIGHQAEYVQLFARQTGMPVPVAAAVSDKLMATPGPVTQETVKAEEAVAETYRAAGLLARKDSFQDAFVQGFSGP</sequence>
<keyword evidence="3" id="KW-1185">Reference proteome</keyword>
<dbReference type="RefSeq" id="WP_207855024.1">
    <property type="nucleotide sequence ID" value="NZ_JAFVMG010000015.1"/>
</dbReference>
<evidence type="ECO:0000259" key="1">
    <source>
        <dbReference type="Pfam" id="PF09084"/>
    </source>
</evidence>
<dbReference type="PANTHER" id="PTHR30024">
    <property type="entry name" value="ALIPHATIC SULFONATES-BINDING PROTEIN-RELATED"/>
    <property type="match status" value="1"/>
</dbReference>
<name>A0ABS3LP50_9PROT</name>
<dbReference type="SUPFAM" id="SSF53850">
    <property type="entry name" value="Periplasmic binding protein-like II"/>
    <property type="match status" value="1"/>
</dbReference>
<comment type="caution">
    <text evidence="2">The sequence shown here is derived from an EMBL/GenBank/DDBJ whole genome shotgun (WGS) entry which is preliminary data.</text>
</comment>
<dbReference type="PANTHER" id="PTHR30024:SF48">
    <property type="entry name" value="ABC TRANSPORTER SUBSTRATE-BINDING PROTEIN"/>
    <property type="match status" value="1"/>
</dbReference>
<proteinExistence type="predicted"/>
<dbReference type="Pfam" id="PF09084">
    <property type="entry name" value="NMT1"/>
    <property type="match status" value="1"/>
</dbReference>
<evidence type="ECO:0000313" key="2">
    <source>
        <dbReference type="EMBL" id="MBO1329157.1"/>
    </source>
</evidence>
<reference evidence="2 3" key="1">
    <citation type="submission" date="2021-03" db="EMBL/GenBank/DDBJ databases">
        <title>The complete genome sequence of Acetobacter suratthaniensis TBRC 1719.</title>
        <authorList>
            <person name="Charoenyingcharoen P."/>
            <person name="Yukphan P."/>
        </authorList>
    </citation>
    <scope>NUCLEOTIDE SEQUENCE [LARGE SCALE GENOMIC DNA]</scope>
    <source>
        <strain evidence="2 3">TBRC 1719</strain>
    </source>
</reference>
<dbReference type="EMBL" id="JAFVMG010000015">
    <property type="protein sequence ID" value="MBO1329157.1"/>
    <property type="molecule type" value="Genomic_DNA"/>
</dbReference>
<feature type="domain" description="SsuA/THI5-like" evidence="1">
    <location>
        <begin position="82"/>
        <end position="259"/>
    </location>
</feature>
<protein>
    <submittedName>
        <fullName evidence="2">ABC transporter substrate-binding protein</fullName>
    </submittedName>
</protein>
<evidence type="ECO:0000313" key="3">
    <source>
        <dbReference type="Proteomes" id="UP000664399"/>
    </source>
</evidence>
<gene>
    <name evidence="2" type="ORF">J2D75_11810</name>
</gene>
<dbReference type="Proteomes" id="UP000664399">
    <property type="component" value="Unassembled WGS sequence"/>
</dbReference>